<evidence type="ECO:0000313" key="2">
    <source>
        <dbReference type="EMBL" id="SMD32627.1"/>
    </source>
</evidence>
<dbReference type="RefSeq" id="WP_084371281.1">
    <property type="nucleotide sequence ID" value="NZ_FWYF01000001.1"/>
</dbReference>
<dbReference type="AlphaFoldDB" id="A0A1W2G7I3"/>
<dbReference type="Proteomes" id="UP000192472">
    <property type="component" value="Unassembled WGS sequence"/>
</dbReference>
<dbReference type="OrthoDB" id="1437459at2"/>
<gene>
    <name evidence="2" type="ORF">SAMN04488029_0977</name>
</gene>
<evidence type="ECO:0000313" key="3">
    <source>
        <dbReference type="Proteomes" id="UP000192472"/>
    </source>
</evidence>
<organism evidence="2 3">
    <name type="scientific">Reichenbachiella faecimaris</name>
    <dbReference type="NCBI Taxonomy" id="692418"/>
    <lineage>
        <taxon>Bacteria</taxon>
        <taxon>Pseudomonadati</taxon>
        <taxon>Bacteroidota</taxon>
        <taxon>Cytophagia</taxon>
        <taxon>Cytophagales</taxon>
        <taxon>Reichenbachiellaceae</taxon>
        <taxon>Reichenbachiella</taxon>
    </lineage>
</organism>
<protein>
    <recommendedName>
        <fullName evidence="4">DUF1579 domain-containing protein</fullName>
    </recommendedName>
</protein>
<reference evidence="2 3" key="1">
    <citation type="submission" date="2017-04" db="EMBL/GenBank/DDBJ databases">
        <authorList>
            <person name="Afonso C.L."/>
            <person name="Miller P.J."/>
            <person name="Scott M.A."/>
            <person name="Spackman E."/>
            <person name="Goraichik I."/>
            <person name="Dimitrov K.M."/>
            <person name="Suarez D.L."/>
            <person name="Swayne D.E."/>
        </authorList>
    </citation>
    <scope>NUCLEOTIDE SEQUENCE [LARGE SCALE GENOMIC DNA]</scope>
    <source>
        <strain evidence="2 3">DSM 26133</strain>
    </source>
</reference>
<feature type="signal peptide" evidence="1">
    <location>
        <begin position="1"/>
        <end position="19"/>
    </location>
</feature>
<proteinExistence type="predicted"/>
<keyword evidence="1" id="KW-0732">Signal</keyword>
<dbReference type="STRING" id="692418.SAMN04488029_0977"/>
<feature type="chain" id="PRO_5012913093" description="DUF1579 domain-containing protein" evidence="1">
    <location>
        <begin position="20"/>
        <end position="177"/>
    </location>
</feature>
<accession>A0A1W2G7I3</accession>
<keyword evidence="3" id="KW-1185">Reference proteome</keyword>
<dbReference type="EMBL" id="FWYF01000001">
    <property type="protein sequence ID" value="SMD32627.1"/>
    <property type="molecule type" value="Genomic_DNA"/>
</dbReference>
<name>A0A1W2G7I3_REIFA</name>
<dbReference type="Gene3D" id="2.40.128.20">
    <property type="match status" value="1"/>
</dbReference>
<evidence type="ECO:0000256" key="1">
    <source>
        <dbReference type="SAM" id="SignalP"/>
    </source>
</evidence>
<dbReference type="InterPro" id="IPR012674">
    <property type="entry name" value="Calycin"/>
</dbReference>
<sequence length="177" mass="19774">MKIKTLVLALSLLPLGLVAQPDFSELAKQKIAALDMMIGTWEGTGYMNTPAGKESSKVKENLQYQLDGTVIMAEGRGTKIMGDGSEKVVHNALGIISFNPFTQQYQMNSFIAKGMSTQAKLEIKDANSVVWWIEAGPATMRYSLTIKDDEWIEIGERSMDKGENWQQFFEMKLKKVS</sequence>
<evidence type="ECO:0008006" key="4">
    <source>
        <dbReference type="Google" id="ProtNLM"/>
    </source>
</evidence>